<dbReference type="AlphaFoldDB" id="Q3SF46"/>
<dbReference type="EMBL" id="CP000116">
    <property type="protein sequence ID" value="AAZ98770.1"/>
    <property type="molecule type" value="Genomic_DNA"/>
</dbReference>
<proteinExistence type="predicted"/>
<dbReference type="HOGENOM" id="CLU_2107877_0_0_4"/>
<gene>
    <name evidence="1" type="ordered locus">Tbd_2817</name>
</gene>
<reference evidence="1 2" key="1">
    <citation type="journal article" date="2006" name="J. Bacteriol.">
        <title>The genome sequence of the obligately chemolithoautotrophic, facultatively anaerobic bacterium Thiobacillus denitrificans.</title>
        <authorList>
            <person name="Beller H.R."/>
            <person name="Chain P.S."/>
            <person name="Letain T.E."/>
            <person name="Chakicherla A."/>
            <person name="Larimer F.W."/>
            <person name="Richardson P.M."/>
            <person name="Coleman M.A."/>
            <person name="Wood A.P."/>
            <person name="Kelly D.P."/>
        </authorList>
    </citation>
    <scope>NUCLEOTIDE SEQUENCE [LARGE SCALE GENOMIC DNA]</scope>
    <source>
        <strain evidence="1 2">ATCC 25259</strain>
    </source>
</reference>
<name>Q3SF46_THIDA</name>
<keyword evidence="2" id="KW-1185">Reference proteome</keyword>
<organism evidence="1 2">
    <name type="scientific">Thiobacillus denitrificans (strain ATCC 25259 / T1)</name>
    <dbReference type="NCBI Taxonomy" id="292415"/>
    <lineage>
        <taxon>Bacteria</taxon>
        <taxon>Pseudomonadati</taxon>
        <taxon>Pseudomonadota</taxon>
        <taxon>Betaproteobacteria</taxon>
        <taxon>Nitrosomonadales</taxon>
        <taxon>Thiobacillaceae</taxon>
        <taxon>Thiobacillus</taxon>
    </lineage>
</organism>
<protein>
    <submittedName>
        <fullName evidence="1">Uncharacterized protein</fullName>
    </submittedName>
</protein>
<dbReference type="Proteomes" id="UP000008291">
    <property type="component" value="Chromosome"/>
</dbReference>
<dbReference type="KEGG" id="tbd:Tbd_2817"/>
<sequence length="115" mass="12645">MFPNFASLTPPKAKPQQKAGNAHLNVFSRILFRDGFDPGPQSLIDCVGITQCPAFAHRAQQYSFCLSVWNVVNAPVRCAILPTVRPPIFNGMTAVAPQNIGHVFIVHGLYYPLSH</sequence>
<accession>Q3SF46</accession>
<evidence type="ECO:0000313" key="2">
    <source>
        <dbReference type="Proteomes" id="UP000008291"/>
    </source>
</evidence>
<evidence type="ECO:0000313" key="1">
    <source>
        <dbReference type="EMBL" id="AAZ98770.1"/>
    </source>
</evidence>